<dbReference type="GO" id="GO:0005886">
    <property type="term" value="C:plasma membrane"/>
    <property type="evidence" value="ECO:0007669"/>
    <property type="project" value="TreeGrafter"/>
</dbReference>
<comment type="caution">
    <text evidence="1">The sequence shown here is derived from an EMBL/GenBank/DDBJ whole genome shotgun (WGS) entry which is preliminary data.</text>
</comment>
<evidence type="ECO:0000313" key="2">
    <source>
        <dbReference type="Proteomes" id="UP000198427"/>
    </source>
</evidence>
<dbReference type="Pfam" id="PF04224">
    <property type="entry name" value="DUF417"/>
    <property type="match status" value="1"/>
</dbReference>
<dbReference type="GeneID" id="94030573"/>
<dbReference type="PANTHER" id="PTHR40106">
    <property type="entry name" value="INNER MEMBRANE PROTEIN RCLC"/>
    <property type="match status" value="1"/>
</dbReference>
<dbReference type="KEGG" id="pje:CRM71_14800"/>
<dbReference type="InterPro" id="IPR007339">
    <property type="entry name" value="RclC-like"/>
</dbReference>
<dbReference type="GO" id="GO:1901530">
    <property type="term" value="P:response to hypochlorite"/>
    <property type="evidence" value="ECO:0007669"/>
    <property type="project" value="TreeGrafter"/>
</dbReference>
<dbReference type="RefSeq" id="WP_009013302.1">
    <property type="nucleotide sequence ID" value="NZ_CALLVZ010000194.1"/>
</dbReference>
<name>A0A2N9QS16_9BACT</name>
<dbReference type="Proteomes" id="UP000198427">
    <property type="component" value="Unassembled WGS sequence"/>
</dbReference>
<accession>A0A2N9QS16</accession>
<proteinExistence type="predicted"/>
<keyword evidence="2" id="KW-1185">Reference proteome</keyword>
<dbReference type="OrthoDB" id="1118972at2"/>
<gene>
    <name evidence="1" type="ORF">SAMN06265364_12542</name>
</gene>
<sequence length="195" mass="21603">MSKVNLLLDFVLNTAASLKGTGIHLIRIAIFIIFVWIGGLKFWNYEAEGIVPFVANSPFMSFFYTKKAPEYKDYKLKEGEFDKVKHDWHEANNTYTFSHGLGIAIMSFGILTLLGIWFPKIGFVGSGLVILMTFGTLSFLVTTPEVWVPDLGSGEHGFPLLTGAGRLVIKDVCILAGAVVVLADCAQRILKKNKR</sequence>
<dbReference type="PANTHER" id="PTHR40106:SF1">
    <property type="entry name" value="INNER MEMBRANE PROTEIN RCLC"/>
    <property type="match status" value="1"/>
</dbReference>
<dbReference type="AlphaFoldDB" id="A0A2N9QS16"/>
<evidence type="ECO:0000313" key="1">
    <source>
        <dbReference type="EMBL" id="SNR98641.1"/>
    </source>
</evidence>
<dbReference type="EMBL" id="FZNZ01000025">
    <property type="protein sequence ID" value="SNR98641.1"/>
    <property type="molecule type" value="Genomic_DNA"/>
</dbReference>
<organism evidence="1 2">
    <name type="scientific">Prevotella jejuni</name>
    <dbReference type="NCBI Taxonomy" id="1177574"/>
    <lineage>
        <taxon>Bacteria</taxon>
        <taxon>Pseudomonadati</taxon>
        <taxon>Bacteroidota</taxon>
        <taxon>Bacteroidia</taxon>
        <taxon>Bacteroidales</taxon>
        <taxon>Prevotellaceae</taxon>
        <taxon>Prevotella</taxon>
    </lineage>
</organism>
<protein>
    <submittedName>
        <fullName evidence="1">Uncharacterized membrane protein YkgB</fullName>
    </submittedName>
</protein>
<reference evidence="1 2" key="1">
    <citation type="submission" date="2017-06" db="EMBL/GenBank/DDBJ databases">
        <authorList>
            <person name="Varghese N."/>
            <person name="Submissions S."/>
        </authorList>
    </citation>
    <scope>NUCLEOTIDE SEQUENCE [LARGE SCALE GENOMIC DNA]</scope>
    <source>
        <strain evidence="1 2">DSM 26989</strain>
    </source>
</reference>